<dbReference type="Gene3D" id="2.40.10.120">
    <property type="match status" value="1"/>
</dbReference>
<dbReference type="SUPFAM" id="SSF50156">
    <property type="entry name" value="PDZ domain-like"/>
    <property type="match status" value="1"/>
</dbReference>
<name>A0A2N7U8W9_9GAMM</name>
<keyword evidence="6" id="KW-0720">Serine protease</keyword>
<reference evidence="10 11" key="1">
    <citation type="submission" date="2018-01" db="EMBL/GenBank/DDBJ databases">
        <title>Halomonas endophytica sp. nov., isolated from storage liquid in the stems of Populus euphratica.</title>
        <authorList>
            <person name="Chen C."/>
        </authorList>
    </citation>
    <scope>NUCLEOTIDE SEQUENCE [LARGE SCALE GENOMIC DNA]</scope>
    <source>
        <strain evidence="10 11">MC28</strain>
    </source>
</reference>
<dbReference type="Pfam" id="PF13365">
    <property type="entry name" value="Trypsin_2"/>
    <property type="match status" value="1"/>
</dbReference>
<keyword evidence="3" id="KW-0732">Signal</keyword>
<dbReference type="EMBL" id="PNRF01000010">
    <property type="protein sequence ID" value="PMR76875.1"/>
    <property type="molecule type" value="Genomic_DNA"/>
</dbReference>
<dbReference type="Proteomes" id="UP000235803">
    <property type="component" value="Unassembled WGS sequence"/>
</dbReference>
<dbReference type="InterPro" id="IPR011782">
    <property type="entry name" value="Pept_S1C_Do"/>
</dbReference>
<protein>
    <submittedName>
        <fullName evidence="10">Transcriptional regulator</fullName>
    </submittedName>
</protein>
<dbReference type="InterPro" id="IPR009003">
    <property type="entry name" value="Peptidase_S1_PA"/>
</dbReference>
<dbReference type="InterPro" id="IPR051201">
    <property type="entry name" value="Chloro_Bact_Ser_Proteases"/>
</dbReference>
<dbReference type="FunFam" id="2.40.10.10:FF:000001">
    <property type="entry name" value="Periplasmic serine protease DegS"/>
    <property type="match status" value="1"/>
</dbReference>
<dbReference type="GO" id="GO:0004252">
    <property type="term" value="F:serine-type endopeptidase activity"/>
    <property type="evidence" value="ECO:0007669"/>
    <property type="project" value="InterPro"/>
</dbReference>
<evidence type="ECO:0000313" key="11">
    <source>
        <dbReference type="Proteomes" id="UP000235803"/>
    </source>
</evidence>
<dbReference type="PRINTS" id="PR00834">
    <property type="entry name" value="PROTEASES2C"/>
</dbReference>
<evidence type="ECO:0000256" key="6">
    <source>
        <dbReference type="ARBA" id="ARBA00022825"/>
    </source>
</evidence>
<evidence type="ECO:0000256" key="2">
    <source>
        <dbReference type="ARBA" id="ARBA00022670"/>
    </source>
</evidence>
<evidence type="ECO:0000256" key="8">
    <source>
        <dbReference type="PIRSR" id="PIRSR611782-2"/>
    </source>
</evidence>
<dbReference type="AlphaFoldDB" id="A0A2N7U8W9"/>
<evidence type="ECO:0000313" key="10">
    <source>
        <dbReference type="EMBL" id="PMR76875.1"/>
    </source>
</evidence>
<dbReference type="InterPro" id="IPR001940">
    <property type="entry name" value="Peptidase_S1C"/>
</dbReference>
<dbReference type="GO" id="GO:0006508">
    <property type="term" value="P:proteolysis"/>
    <property type="evidence" value="ECO:0007669"/>
    <property type="project" value="UniProtKB-KW"/>
</dbReference>
<evidence type="ECO:0000256" key="4">
    <source>
        <dbReference type="ARBA" id="ARBA00022737"/>
    </source>
</evidence>
<comment type="caution">
    <text evidence="10">The sequence shown here is derived from an EMBL/GenBank/DDBJ whole genome shotgun (WGS) entry which is preliminary data.</text>
</comment>
<evidence type="ECO:0000259" key="9">
    <source>
        <dbReference type="PROSITE" id="PS50106"/>
    </source>
</evidence>
<dbReference type="InterPro" id="IPR001478">
    <property type="entry name" value="PDZ"/>
</dbReference>
<keyword evidence="11" id="KW-1185">Reference proteome</keyword>
<dbReference type="InterPro" id="IPR036034">
    <property type="entry name" value="PDZ_sf"/>
</dbReference>
<evidence type="ECO:0000256" key="3">
    <source>
        <dbReference type="ARBA" id="ARBA00022729"/>
    </source>
</evidence>
<evidence type="ECO:0000256" key="7">
    <source>
        <dbReference type="PIRSR" id="PIRSR611782-1"/>
    </source>
</evidence>
<dbReference type="Gene3D" id="2.30.42.10">
    <property type="match status" value="1"/>
</dbReference>
<feature type="binding site" evidence="8">
    <location>
        <begin position="246"/>
        <end position="248"/>
    </location>
    <ligand>
        <name>substrate</name>
    </ligand>
</feature>
<dbReference type="RefSeq" id="WP_102652125.1">
    <property type="nucleotide sequence ID" value="NZ_PNRF01000010.1"/>
</dbReference>
<organism evidence="10 11">
    <name type="scientific">Billgrantia endophytica</name>
    <dbReference type="NCBI Taxonomy" id="2033802"/>
    <lineage>
        <taxon>Bacteria</taxon>
        <taxon>Pseudomonadati</taxon>
        <taxon>Pseudomonadota</taxon>
        <taxon>Gammaproteobacteria</taxon>
        <taxon>Oceanospirillales</taxon>
        <taxon>Halomonadaceae</taxon>
        <taxon>Billgrantia</taxon>
    </lineage>
</organism>
<proteinExistence type="inferred from homology"/>
<sequence>MRRSLIAYALPIITGILLAIVLLNTFPQLLGRPGAPTPAEVQQHAPLVEPVSEAQQPVPDVRQAEPLTRQQGPVSYSDAVEKAAPAVVNIYSSRVVAREEHPMMSDPFFRQFFGDDLPSQQRLLSSLGSGVIVSEDGYVLTNHHVIDGADEIQVALRDGRETLARVIGTDPESDLAVLRINLDNLPVIQLSDSEDVAVGDIAMAIGNPFGVGQTVTMGIISATGRSQLGLSAYEDFIQTDAAINPGNSGGALINAEGALVGINTAIFSRSGGSQGVGFAIPTRLAHSILDALVTQGRVIRGWLGIEAQEMTPELAASFGLQAPRGVVIAGVVPDGPAALAGLRPGDVLLEVDGRPILDARVAMSDIAAIQPGATLPLTVVRSGERLAINLEVGERPPPQLRRPER</sequence>
<dbReference type="NCBIfam" id="TIGR02037">
    <property type="entry name" value="degP_htrA_DO"/>
    <property type="match status" value="1"/>
</dbReference>
<dbReference type="CDD" id="cd10839">
    <property type="entry name" value="cpPDZ1_DegP-like"/>
    <property type="match status" value="1"/>
</dbReference>
<feature type="domain" description="PDZ" evidence="9">
    <location>
        <begin position="292"/>
        <end position="356"/>
    </location>
</feature>
<dbReference type="Pfam" id="PF13180">
    <property type="entry name" value="PDZ_2"/>
    <property type="match status" value="1"/>
</dbReference>
<dbReference type="SUPFAM" id="SSF50494">
    <property type="entry name" value="Trypsin-like serine proteases"/>
    <property type="match status" value="1"/>
</dbReference>
<evidence type="ECO:0000256" key="5">
    <source>
        <dbReference type="ARBA" id="ARBA00022801"/>
    </source>
</evidence>
<accession>A0A2N7U8W9</accession>
<feature type="binding site" evidence="8">
    <location>
        <position position="144"/>
    </location>
    <ligand>
        <name>substrate</name>
    </ligand>
</feature>
<dbReference type="PANTHER" id="PTHR43343:SF3">
    <property type="entry name" value="PROTEASE DO-LIKE 8, CHLOROPLASTIC"/>
    <property type="match status" value="1"/>
</dbReference>
<feature type="binding site" evidence="8">
    <location>
        <position position="174"/>
    </location>
    <ligand>
        <name>substrate</name>
    </ligand>
</feature>
<evidence type="ECO:0000256" key="1">
    <source>
        <dbReference type="ARBA" id="ARBA00010541"/>
    </source>
</evidence>
<dbReference type="OrthoDB" id="9758917at2"/>
<gene>
    <name evidence="10" type="ORF">C1H69_04010</name>
</gene>
<feature type="active site" description="Charge relay system" evidence="7">
    <location>
        <position position="248"/>
    </location>
</feature>
<feature type="active site" description="Charge relay system" evidence="7">
    <location>
        <position position="144"/>
    </location>
</feature>
<keyword evidence="5" id="KW-0378">Hydrolase</keyword>
<keyword evidence="2" id="KW-0645">Protease</keyword>
<feature type="active site" description="Charge relay system" evidence="7">
    <location>
        <position position="174"/>
    </location>
</feature>
<comment type="similarity">
    <text evidence="1">Belongs to the peptidase S1C family.</text>
</comment>
<dbReference type="PANTHER" id="PTHR43343">
    <property type="entry name" value="PEPTIDASE S12"/>
    <property type="match status" value="1"/>
</dbReference>
<dbReference type="PROSITE" id="PS50106">
    <property type="entry name" value="PDZ"/>
    <property type="match status" value="1"/>
</dbReference>
<keyword evidence="4" id="KW-0677">Repeat</keyword>
<dbReference type="SMART" id="SM00228">
    <property type="entry name" value="PDZ"/>
    <property type="match status" value="1"/>
</dbReference>